<dbReference type="SUPFAM" id="SSF48452">
    <property type="entry name" value="TPR-like"/>
    <property type="match status" value="1"/>
</dbReference>
<dbReference type="Gene3D" id="1.25.40.10">
    <property type="entry name" value="Tetratricopeptide repeat domain"/>
    <property type="match status" value="1"/>
</dbReference>
<organism evidence="1">
    <name type="scientific">Timema californicum</name>
    <name type="common">California timema</name>
    <name type="synonym">Walking stick</name>
    <dbReference type="NCBI Taxonomy" id="61474"/>
    <lineage>
        <taxon>Eukaryota</taxon>
        <taxon>Metazoa</taxon>
        <taxon>Ecdysozoa</taxon>
        <taxon>Arthropoda</taxon>
        <taxon>Hexapoda</taxon>
        <taxon>Insecta</taxon>
        <taxon>Pterygota</taxon>
        <taxon>Neoptera</taxon>
        <taxon>Polyneoptera</taxon>
        <taxon>Phasmatodea</taxon>
        <taxon>Timematodea</taxon>
        <taxon>Timematoidea</taxon>
        <taxon>Timematidae</taxon>
        <taxon>Timema</taxon>
    </lineage>
</organism>
<dbReference type="PANTHER" id="PTHR44809">
    <property type="match status" value="1"/>
</dbReference>
<protein>
    <submittedName>
        <fullName evidence="1">(California timema) hypothetical protein</fullName>
    </submittedName>
</protein>
<accession>A0A7R9J736</accession>
<dbReference type="PANTHER" id="PTHR44809:SF1">
    <property type="entry name" value="PROTEIN O-MANNOSYL-TRANSFERASE TMTC1"/>
    <property type="match status" value="1"/>
</dbReference>
<dbReference type="InterPro" id="IPR011990">
    <property type="entry name" value="TPR-like_helical_dom_sf"/>
</dbReference>
<dbReference type="AlphaFoldDB" id="A0A7R9J736"/>
<reference evidence="1" key="1">
    <citation type="submission" date="2020-11" db="EMBL/GenBank/DDBJ databases">
        <authorList>
            <person name="Tran Van P."/>
        </authorList>
    </citation>
    <scope>NUCLEOTIDE SEQUENCE</scope>
</reference>
<proteinExistence type="predicted"/>
<dbReference type="InterPro" id="IPR052943">
    <property type="entry name" value="TMTC_O-mannosyl-trnsfr"/>
</dbReference>
<gene>
    <name evidence="1" type="ORF">TCMB3V08_LOCUS6438</name>
</gene>
<evidence type="ECO:0000313" key="1">
    <source>
        <dbReference type="EMBL" id="CAD7573813.1"/>
    </source>
</evidence>
<name>A0A7R9J736_TIMCA</name>
<sequence>MFILWPTYASAHNNLGTLMTGTDEAESHFLAAIRYSPNHVNAHYNLGQVYRTSLQMSEDHFLAAIRHSINHVNAHYSLEQVYRKKDISENNSYDEKTLVMLSKGEDKDPLLPKSYGPIYLINSSGKLQENTLCERLQRHRTGVGIHYQQ</sequence>
<dbReference type="EMBL" id="OE181858">
    <property type="protein sequence ID" value="CAD7573813.1"/>
    <property type="molecule type" value="Genomic_DNA"/>
</dbReference>